<feature type="repeat" description="TPR" evidence="5">
    <location>
        <begin position="19"/>
        <end position="52"/>
    </location>
</feature>
<evidence type="ECO:0000256" key="3">
    <source>
        <dbReference type="ARBA" id="ARBA00022737"/>
    </source>
</evidence>
<evidence type="ECO:0000256" key="1">
    <source>
        <dbReference type="ARBA" id="ARBA00004496"/>
    </source>
</evidence>
<dbReference type="Gene3D" id="1.25.40.10">
    <property type="entry name" value="Tetratricopeptide repeat domain"/>
    <property type="match status" value="1"/>
</dbReference>
<evidence type="ECO:0000256" key="2">
    <source>
        <dbReference type="ARBA" id="ARBA00022490"/>
    </source>
</evidence>
<feature type="repeat" description="TPR" evidence="5">
    <location>
        <begin position="87"/>
        <end position="120"/>
    </location>
</feature>
<feature type="region of interest" description="Disordered" evidence="6">
    <location>
        <begin position="219"/>
        <end position="254"/>
    </location>
</feature>
<keyword evidence="3" id="KW-0677">Repeat</keyword>
<dbReference type="Pfam" id="PF13414">
    <property type="entry name" value="TPR_11"/>
    <property type="match status" value="1"/>
</dbReference>
<dbReference type="PANTHER" id="PTHR22904">
    <property type="entry name" value="TPR REPEAT CONTAINING PROTEIN"/>
    <property type="match status" value="1"/>
</dbReference>
<dbReference type="EnsemblMetazoa" id="LLOJ002054-RA">
    <property type="protein sequence ID" value="LLOJ002054-PA"/>
    <property type="gene ID" value="LLOJ002054"/>
</dbReference>
<proteinExistence type="predicted"/>
<evidence type="ECO:0000256" key="6">
    <source>
        <dbReference type="SAM" id="MobiDB-lite"/>
    </source>
</evidence>
<keyword evidence="7" id="KW-0472">Membrane</keyword>
<feature type="transmembrane region" description="Helical" evidence="7">
    <location>
        <begin position="174"/>
        <end position="196"/>
    </location>
</feature>
<organism evidence="8 9">
    <name type="scientific">Lutzomyia longipalpis</name>
    <name type="common">Sand fly</name>
    <dbReference type="NCBI Taxonomy" id="7200"/>
    <lineage>
        <taxon>Eukaryota</taxon>
        <taxon>Metazoa</taxon>
        <taxon>Ecdysozoa</taxon>
        <taxon>Arthropoda</taxon>
        <taxon>Hexapoda</taxon>
        <taxon>Insecta</taxon>
        <taxon>Pterygota</taxon>
        <taxon>Neoptera</taxon>
        <taxon>Endopterygota</taxon>
        <taxon>Diptera</taxon>
        <taxon>Nematocera</taxon>
        <taxon>Psychodoidea</taxon>
        <taxon>Psychodidae</taxon>
        <taxon>Lutzomyia</taxon>
        <taxon>Lutzomyia</taxon>
    </lineage>
</organism>
<feature type="transmembrane region" description="Helical" evidence="7">
    <location>
        <begin position="144"/>
        <end position="162"/>
    </location>
</feature>
<keyword evidence="7" id="KW-0812">Transmembrane</keyword>
<accession>A0A1B0CCI6</accession>
<feature type="compositionally biased region" description="Basic residues" evidence="6">
    <location>
        <begin position="244"/>
        <end position="254"/>
    </location>
</feature>
<keyword evidence="9" id="KW-1185">Reference proteome</keyword>
<keyword evidence="2" id="KW-0963">Cytoplasm</keyword>
<evidence type="ECO:0000256" key="7">
    <source>
        <dbReference type="SAM" id="Phobius"/>
    </source>
</evidence>
<dbReference type="VEuPathDB" id="VectorBase:LLONM1_007208"/>
<name>A0A1B0CCI6_LUTLO</name>
<dbReference type="VEuPathDB" id="VectorBase:LLOJ002054"/>
<evidence type="ECO:0000256" key="5">
    <source>
        <dbReference type="PROSITE-ProRule" id="PRU00339"/>
    </source>
</evidence>
<dbReference type="FunFam" id="1.25.40.10:FF:000020">
    <property type="entry name" value="Stress-induced phosphoprotein 1"/>
    <property type="match status" value="1"/>
</dbReference>
<sequence>MVDTAGSAGEGEDARVPTVEDVKEQGNQCVRAGNFKEAILHYTEAIKMNPNDATLYSNRSLAFLKEKLYYYANEDAEKTIQLRPDWAKGYFRRGEVQTAAGHYDTALLAYGRALQLLPNDITIINAARKTAGLSSHEAKMAKRLPWIFVAAGALLGVIISLADKFLAEAPSLKHPFLSIFLIMVLASIGYGSYRIYRYMVNAQRKGNLEAPVDLLEGFEKQQDEAEDTGETAGAPRNRYTKAQARQRFRKGKSS</sequence>
<dbReference type="SUPFAM" id="SSF48452">
    <property type="entry name" value="TPR-like"/>
    <property type="match status" value="1"/>
</dbReference>
<protein>
    <submittedName>
        <fullName evidence="8">Uncharacterized protein</fullName>
    </submittedName>
</protein>
<keyword evidence="7" id="KW-1133">Transmembrane helix</keyword>
<dbReference type="EMBL" id="AJWK01006818">
    <property type="status" value="NOT_ANNOTATED_CDS"/>
    <property type="molecule type" value="Genomic_DNA"/>
</dbReference>
<reference evidence="8" key="1">
    <citation type="submission" date="2020-05" db="UniProtKB">
        <authorList>
            <consortium name="EnsemblMetazoa"/>
        </authorList>
    </citation>
    <scope>IDENTIFICATION</scope>
    <source>
        <strain evidence="8">Jacobina</strain>
    </source>
</reference>
<dbReference type="PANTHER" id="PTHR22904:SF532">
    <property type="entry name" value="HEAT SHOCK PROTEIN STI1-LIKE PROTEIN"/>
    <property type="match status" value="1"/>
</dbReference>
<dbReference type="InterPro" id="IPR011990">
    <property type="entry name" value="TPR-like_helical_dom_sf"/>
</dbReference>
<dbReference type="Proteomes" id="UP000092461">
    <property type="component" value="Unassembled WGS sequence"/>
</dbReference>
<dbReference type="InterPro" id="IPR013105">
    <property type="entry name" value="TPR_2"/>
</dbReference>
<dbReference type="Pfam" id="PF07719">
    <property type="entry name" value="TPR_2"/>
    <property type="match status" value="1"/>
</dbReference>
<dbReference type="GO" id="GO:0005737">
    <property type="term" value="C:cytoplasm"/>
    <property type="evidence" value="ECO:0007669"/>
    <property type="project" value="UniProtKB-SubCell"/>
</dbReference>
<comment type="subcellular location">
    <subcellularLocation>
        <location evidence="1">Cytoplasm</location>
    </subcellularLocation>
</comment>
<dbReference type="SMART" id="SM00028">
    <property type="entry name" value="TPR"/>
    <property type="match status" value="3"/>
</dbReference>
<dbReference type="GO" id="GO:0051879">
    <property type="term" value="F:Hsp90 protein binding"/>
    <property type="evidence" value="ECO:0007669"/>
    <property type="project" value="TreeGrafter"/>
</dbReference>
<dbReference type="InterPro" id="IPR019734">
    <property type="entry name" value="TPR_rpt"/>
</dbReference>
<dbReference type="PROSITE" id="PS50005">
    <property type="entry name" value="TPR"/>
    <property type="match status" value="2"/>
</dbReference>
<dbReference type="AlphaFoldDB" id="A0A1B0CCI6"/>
<evidence type="ECO:0000313" key="9">
    <source>
        <dbReference type="Proteomes" id="UP000092461"/>
    </source>
</evidence>
<keyword evidence="4 5" id="KW-0802">TPR repeat</keyword>
<evidence type="ECO:0000313" key="8">
    <source>
        <dbReference type="EnsemblMetazoa" id="LLOJ002054-PA"/>
    </source>
</evidence>
<evidence type="ECO:0000256" key="4">
    <source>
        <dbReference type="ARBA" id="ARBA00022803"/>
    </source>
</evidence>